<dbReference type="SUPFAM" id="SSF55785">
    <property type="entry name" value="PYP-like sensor domain (PAS domain)"/>
    <property type="match status" value="1"/>
</dbReference>
<dbReference type="PROSITE" id="PS50887">
    <property type="entry name" value="GGDEF"/>
    <property type="match status" value="1"/>
</dbReference>
<dbReference type="InterPro" id="IPR029787">
    <property type="entry name" value="Nucleotide_cyclase"/>
</dbReference>
<dbReference type="AlphaFoldDB" id="A0A432YB13"/>
<gene>
    <name evidence="5" type="ORF">CWE25_00190</name>
</gene>
<name>A0A432YB13_9GAMM</name>
<organism evidence="5 6">
    <name type="scientific">Idiomarina fontislapidosi</name>
    <dbReference type="NCBI Taxonomy" id="263723"/>
    <lineage>
        <taxon>Bacteria</taxon>
        <taxon>Pseudomonadati</taxon>
        <taxon>Pseudomonadota</taxon>
        <taxon>Gammaproteobacteria</taxon>
        <taxon>Alteromonadales</taxon>
        <taxon>Idiomarinaceae</taxon>
        <taxon>Idiomarina</taxon>
    </lineage>
</organism>
<evidence type="ECO:0000256" key="2">
    <source>
        <dbReference type="ARBA" id="ARBA00012528"/>
    </source>
</evidence>
<feature type="domain" description="GGDEF" evidence="4">
    <location>
        <begin position="322"/>
        <end position="454"/>
    </location>
</feature>
<evidence type="ECO:0000313" key="6">
    <source>
        <dbReference type="Proteomes" id="UP000287330"/>
    </source>
</evidence>
<dbReference type="PANTHER" id="PTHR45138:SF9">
    <property type="entry name" value="DIGUANYLATE CYCLASE DGCM-RELATED"/>
    <property type="match status" value="1"/>
</dbReference>
<accession>A0A432YB13</accession>
<dbReference type="Pfam" id="PF08448">
    <property type="entry name" value="PAS_4"/>
    <property type="match status" value="1"/>
</dbReference>
<dbReference type="GO" id="GO:0052621">
    <property type="term" value="F:diguanylate cyclase activity"/>
    <property type="evidence" value="ECO:0007669"/>
    <property type="project" value="UniProtKB-EC"/>
</dbReference>
<dbReference type="CDD" id="cd01949">
    <property type="entry name" value="GGDEF"/>
    <property type="match status" value="1"/>
</dbReference>
<dbReference type="Gene3D" id="3.30.450.40">
    <property type="match status" value="1"/>
</dbReference>
<dbReference type="SMART" id="SM00091">
    <property type="entry name" value="PAS"/>
    <property type="match status" value="1"/>
</dbReference>
<keyword evidence="6" id="KW-1185">Reference proteome</keyword>
<dbReference type="SUPFAM" id="SSF55073">
    <property type="entry name" value="Nucleotide cyclase"/>
    <property type="match status" value="1"/>
</dbReference>
<dbReference type="NCBIfam" id="TIGR00254">
    <property type="entry name" value="GGDEF"/>
    <property type="match status" value="1"/>
</dbReference>
<dbReference type="InterPro" id="IPR029016">
    <property type="entry name" value="GAF-like_dom_sf"/>
</dbReference>
<dbReference type="InterPro" id="IPR050469">
    <property type="entry name" value="Diguanylate_Cyclase"/>
</dbReference>
<dbReference type="SMART" id="SM00267">
    <property type="entry name" value="GGDEF"/>
    <property type="match status" value="1"/>
</dbReference>
<dbReference type="InterPro" id="IPR043128">
    <property type="entry name" value="Rev_trsase/Diguanyl_cyclase"/>
</dbReference>
<comment type="catalytic activity">
    <reaction evidence="3">
        <text>2 GTP = 3',3'-c-di-GMP + 2 diphosphate</text>
        <dbReference type="Rhea" id="RHEA:24898"/>
        <dbReference type="ChEBI" id="CHEBI:33019"/>
        <dbReference type="ChEBI" id="CHEBI:37565"/>
        <dbReference type="ChEBI" id="CHEBI:58805"/>
        <dbReference type="EC" id="2.7.7.65"/>
    </reaction>
</comment>
<dbReference type="EC" id="2.7.7.65" evidence="2"/>
<evidence type="ECO:0000313" key="5">
    <source>
        <dbReference type="EMBL" id="RUO58056.1"/>
    </source>
</evidence>
<dbReference type="InterPro" id="IPR003018">
    <property type="entry name" value="GAF"/>
</dbReference>
<proteinExistence type="predicted"/>
<dbReference type="Pfam" id="PF01590">
    <property type="entry name" value="GAF"/>
    <property type="match status" value="1"/>
</dbReference>
<dbReference type="RefSeq" id="WP_110571996.1">
    <property type="nucleotide sequence ID" value="NZ_PIPV01000001.1"/>
</dbReference>
<dbReference type="InterPro" id="IPR000160">
    <property type="entry name" value="GGDEF_dom"/>
</dbReference>
<dbReference type="CDD" id="cd00130">
    <property type="entry name" value="PAS"/>
    <property type="match status" value="1"/>
</dbReference>
<dbReference type="PANTHER" id="PTHR45138">
    <property type="entry name" value="REGULATORY COMPONENTS OF SENSORY TRANSDUCTION SYSTEM"/>
    <property type="match status" value="1"/>
</dbReference>
<comment type="cofactor">
    <cofactor evidence="1">
        <name>Mg(2+)</name>
        <dbReference type="ChEBI" id="CHEBI:18420"/>
    </cofactor>
</comment>
<dbReference type="SUPFAM" id="SSF55781">
    <property type="entry name" value="GAF domain-like"/>
    <property type="match status" value="1"/>
</dbReference>
<dbReference type="Proteomes" id="UP000287330">
    <property type="component" value="Unassembled WGS sequence"/>
</dbReference>
<dbReference type="InterPro" id="IPR013656">
    <property type="entry name" value="PAS_4"/>
</dbReference>
<evidence type="ECO:0000259" key="4">
    <source>
        <dbReference type="PROSITE" id="PS50887"/>
    </source>
</evidence>
<evidence type="ECO:0000256" key="3">
    <source>
        <dbReference type="ARBA" id="ARBA00034247"/>
    </source>
</evidence>
<dbReference type="SMART" id="SM00065">
    <property type="entry name" value="GAF"/>
    <property type="match status" value="1"/>
</dbReference>
<dbReference type="Gene3D" id="3.30.70.270">
    <property type="match status" value="1"/>
</dbReference>
<protein>
    <recommendedName>
        <fullName evidence="2">diguanylate cyclase</fullName>
        <ecNumber evidence="2">2.7.7.65</ecNumber>
    </recommendedName>
</protein>
<dbReference type="FunFam" id="3.30.70.270:FF:000001">
    <property type="entry name" value="Diguanylate cyclase domain protein"/>
    <property type="match status" value="1"/>
</dbReference>
<dbReference type="OrthoDB" id="5800589at2"/>
<comment type="caution">
    <text evidence="5">The sequence shown here is derived from an EMBL/GenBank/DDBJ whole genome shotgun (WGS) entry which is preliminary data.</text>
</comment>
<reference evidence="6" key="1">
    <citation type="journal article" date="2018" name="Front. Microbiol.">
        <title>Genome-Based Analysis Reveals the Taxonomy and Diversity of the Family Idiomarinaceae.</title>
        <authorList>
            <person name="Liu Y."/>
            <person name="Lai Q."/>
            <person name="Shao Z."/>
        </authorList>
    </citation>
    <scope>NUCLEOTIDE SEQUENCE [LARGE SCALE GENOMIC DNA]</scope>
    <source>
        <strain evidence="6">F23</strain>
    </source>
</reference>
<dbReference type="EMBL" id="PIPV01000001">
    <property type="protein sequence ID" value="RUO58056.1"/>
    <property type="molecule type" value="Genomic_DNA"/>
</dbReference>
<evidence type="ECO:0000256" key="1">
    <source>
        <dbReference type="ARBA" id="ARBA00001946"/>
    </source>
</evidence>
<dbReference type="InterPro" id="IPR000014">
    <property type="entry name" value="PAS"/>
</dbReference>
<sequence>MSYEKKLLDIADEFVAYIDKDKIYRYINPAYEKFLDLEEPIEGKHVADIFSEDSLGDVFEFQNRALAGDKCHFSKHIRLRDGRVRYWSARYIPYIDHDAGVVNGFFVLISDETANNAVLHLLKRVYTAATHENRGPDRSEAINMVLQEGCDYLGLDVGLVSKAIDDCYIIKWVHSRLAPIDPETELSLGQTYCSVTLNNKATTYTVKASECPVYRNHPSYQQFNFETYIGAPLYLNGHLWGTLSFSSPSARENEFSSLELETFQILTKSIQMLLNEHKLVKSLHAEKSELEVFAQTDELTGLANRSFITRYVTKQLFIMQPGEFVFALIDIDYFKRVNDSYGHEAGDEVLMQLAQRVKEGLRKTDIIARLGGEEFVVILNESNTTRAHATLNRLRQLVQQKPFKLCQTEITTTVSIGATFNVEGDDFRAIYNRADEQLYKAKYRGRDCLSSDFA</sequence>
<dbReference type="InterPro" id="IPR035965">
    <property type="entry name" value="PAS-like_dom_sf"/>
</dbReference>
<dbReference type="Pfam" id="PF00990">
    <property type="entry name" value="GGDEF"/>
    <property type="match status" value="1"/>
</dbReference>
<dbReference type="Gene3D" id="3.30.450.20">
    <property type="entry name" value="PAS domain"/>
    <property type="match status" value="1"/>
</dbReference>